<dbReference type="PANTHER" id="PTHR13710:SF108">
    <property type="entry name" value="ATP-DEPENDENT DNA HELICASE Q4"/>
    <property type="match status" value="1"/>
</dbReference>
<dbReference type="SUPFAM" id="SSF52540">
    <property type="entry name" value="P-loop containing nucleoside triphosphate hydrolases"/>
    <property type="match status" value="1"/>
</dbReference>
<dbReference type="InterPro" id="IPR014001">
    <property type="entry name" value="Helicase_ATP-bd"/>
</dbReference>
<dbReference type="GO" id="GO:0005694">
    <property type="term" value="C:chromosome"/>
    <property type="evidence" value="ECO:0007669"/>
    <property type="project" value="TreeGrafter"/>
</dbReference>
<feature type="domain" description="Helicase ATP-binding" evidence="5">
    <location>
        <begin position="61"/>
        <end position="228"/>
    </location>
</feature>
<dbReference type="NCBIfam" id="TIGR00614">
    <property type="entry name" value="recQ_fam"/>
    <property type="match status" value="1"/>
</dbReference>
<dbReference type="GO" id="GO:0043138">
    <property type="term" value="F:3'-5' DNA helicase activity"/>
    <property type="evidence" value="ECO:0007669"/>
    <property type="project" value="TreeGrafter"/>
</dbReference>
<dbReference type="InterPro" id="IPR004589">
    <property type="entry name" value="DNA_helicase_ATP-dep_RecQ"/>
</dbReference>
<dbReference type="AlphaFoldDB" id="A0A9E2L5F0"/>
<evidence type="ECO:0000256" key="3">
    <source>
        <dbReference type="ARBA" id="ARBA00022806"/>
    </source>
</evidence>
<organism evidence="7 8">
    <name type="scientific">Candidatus Treponema excrementipullorum</name>
    <dbReference type="NCBI Taxonomy" id="2838768"/>
    <lineage>
        <taxon>Bacteria</taxon>
        <taxon>Pseudomonadati</taxon>
        <taxon>Spirochaetota</taxon>
        <taxon>Spirochaetia</taxon>
        <taxon>Spirochaetales</taxon>
        <taxon>Treponemataceae</taxon>
        <taxon>Treponema</taxon>
    </lineage>
</organism>
<dbReference type="SMART" id="SM00487">
    <property type="entry name" value="DEXDc"/>
    <property type="match status" value="1"/>
</dbReference>
<dbReference type="GO" id="GO:0016787">
    <property type="term" value="F:hydrolase activity"/>
    <property type="evidence" value="ECO:0007669"/>
    <property type="project" value="UniProtKB-KW"/>
</dbReference>
<dbReference type="SMART" id="SM00490">
    <property type="entry name" value="HELICc"/>
    <property type="match status" value="1"/>
</dbReference>
<sequence length="521" mass="58677">MFLQHVSSLEENQEELLPEIDEATKVAQNIFHVPGLYPWQRLVVANIMECAAALKDKAENQDDTFNKGQQVVLLPTGAGKSLCFMVPAVLLEGITLIIYPLLGLMSDQLRRIQEAGLNAILFRGGQDQEEREVAFKALDSGTKIILANPEVLQSEKLLKKLSSYPIVHLAIDEAHCVAQWGDTFRPSYLQLQKVIETLHVPIVTAFTATASPPVLQRITEVLFQGVPPYLMQSSSDRQNISYSVVYTNAKEKTALLLATKEQRPLIVFCGTRAKAKTTAQFFREFFPPEDVRFYHAGLSRKEKTAVEQWFFPHKSGVLCCTCAFGMGIDKSDIRTVIHLEPPSTPEAYIQEAGRGGRDTKPAKAILLWGNQDEQKAASYPDTAREKIMALFAQGTICRRKVLLEALGDKETVCSGCDVCDARDGGKTIDTIPRENMFVMNYLKKYNGRWTVQELVEKVKNSANKMTLRNLYDYGDFTDTICQLEKKNQITFRGLRTKRIALPSAILTSLWKYLSFLQRPRR</sequence>
<dbReference type="EMBL" id="JAHLFV010000243">
    <property type="protein sequence ID" value="MBU3851021.1"/>
    <property type="molecule type" value="Genomic_DNA"/>
</dbReference>
<comment type="caution">
    <text evidence="7">The sequence shown here is derived from an EMBL/GenBank/DDBJ whole genome shotgun (WGS) entry which is preliminary data.</text>
</comment>
<dbReference type="GO" id="GO:0005737">
    <property type="term" value="C:cytoplasm"/>
    <property type="evidence" value="ECO:0007669"/>
    <property type="project" value="TreeGrafter"/>
</dbReference>
<dbReference type="CDD" id="cd17920">
    <property type="entry name" value="DEXHc_RecQ"/>
    <property type="match status" value="1"/>
</dbReference>
<evidence type="ECO:0000256" key="2">
    <source>
        <dbReference type="ARBA" id="ARBA00022801"/>
    </source>
</evidence>
<reference evidence="7" key="1">
    <citation type="journal article" date="2021" name="PeerJ">
        <title>Extensive microbial diversity within the chicken gut microbiome revealed by metagenomics and culture.</title>
        <authorList>
            <person name="Gilroy R."/>
            <person name="Ravi A."/>
            <person name="Getino M."/>
            <person name="Pursley I."/>
            <person name="Horton D.L."/>
            <person name="Alikhan N.F."/>
            <person name="Baker D."/>
            <person name="Gharbi K."/>
            <person name="Hall N."/>
            <person name="Watson M."/>
            <person name="Adriaenssens E.M."/>
            <person name="Foster-Nyarko E."/>
            <person name="Jarju S."/>
            <person name="Secka A."/>
            <person name="Antonio M."/>
            <person name="Oren A."/>
            <person name="Chaudhuri R.R."/>
            <person name="La Ragione R."/>
            <person name="Hildebrand F."/>
            <person name="Pallen M.J."/>
        </authorList>
    </citation>
    <scope>NUCLEOTIDE SEQUENCE</scope>
    <source>
        <strain evidence="7">Gambia15-2214</strain>
    </source>
</reference>
<dbReference type="Proteomes" id="UP000823914">
    <property type="component" value="Unassembled WGS sequence"/>
</dbReference>
<dbReference type="PANTHER" id="PTHR13710">
    <property type="entry name" value="DNA HELICASE RECQ FAMILY MEMBER"/>
    <property type="match status" value="1"/>
</dbReference>
<dbReference type="GO" id="GO:0003676">
    <property type="term" value="F:nucleic acid binding"/>
    <property type="evidence" value="ECO:0007669"/>
    <property type="project" value="InterPro"/>
</dbReference>
<feature type="domain" description="Helicase C-terminal" evidence="6">
    <location>
        <begin position="251"/>
        <end position="403"/>
    </location>
</feature>
<accession>A0A9E2L5F0</accession>
<evidence type="ECO:0000313" key="8">
    <source>
        <dbReference type="Proteomes" id="UP000823914"/>
    </source>
</evidence>
<reference evidence="7" key="2">
    <citation type="submission" date="2021-04" db="EMBL/GenBank/DDBJ databases">
        <authorList>
            <person name="Gilroy R."/>
        </authorList>
    </citation>
    <scope>NUCLEOTIDE SEQUENCE</scope>
    <source>
        <strain evidence="7">Gambia15-2214</strain>
    </source>
</reference>
<keyword evidence="2 7" id="KW-0378">Hydrolase</keyword>
<dbReference type="GO" id="GO:0005524">
    <property type="term" value="F:ATP binding"/>
    <property type="evidence" value="ECO:0007669"/>
    <property type="project" value="UniProtKB-KW"/>
</dbReference>
<dbReference type="Pfam" id="PF00270">
    <property type="entry name" value="DEAD"/>
    <property type="match status" value="1"/>
</dbReference>
<evidence type="ECO:0000259" key="5">
    <source>
        <dbReference type="PROSITE" id="PS51192"/>
    </source>
</evidence>
<protein>
    <submittedName>
        <fullName evidence="7">RecQ family ATP-dependent DNA helicase</fullName>
        <ecNumber evidence="7">3.6.4.12</ecNumber>
    </submittedName>
</protein>
<keyword evidence="3 7" id="KW-0347">Helicase</keyword>
<evidence type="ECO:0000313" key="7">
    <source>
        <dbReference type="EMBL" id="MBU3851021.1"/>
    </source>
</evidence>
<evidence type="ECO:0000256" key="1">
    <source>
        <dbReference type="ARBA" id="ARBA00022741"/>
    </source>
</evidence>
<name>A0A9E2L5F0_9SPIR</name>
<dbReference type="EC" id="3.6.4.12" evidence="7"/>
<dbReference type="InterPro" id="IPR027417">
    <property type="entry name" value="P-loop_NTPase"/>
</dbReference>
<dbReference type="Pfam" id="PF00271">
    <property type="entry name" value="Helicase_C"/>
    <property type="match status" value="1"/>
</dbReference>
<dbReference type="GO" id="GO:0000724">
    <property type="term" value="P:double-strand break repair via homologous recombination"/>
    <property type="evidence" value="ECO:0007669"/>
    <property type="project" value="TreeGrafter"/>
</dbReference>
<gene>
    <name evidence="7" type="ORF">IAA16_10675</name>
</gene>
<dbReference type="PROSITE" id="PS51194">
    <property type="entry name" value="HELICASE_CTER"/>
    <property type="match status" value="1"/>
</dbReference>
<dbReference type="Gene3D" id="3.40.50.300">
    <property type="entry name" value="P-loop containing nucleotide triphosphate hydrolases"/>
    <property type="match status" value="2"/>
</dbReference>
<dbReference type="InterPro" id="IPR011545">
    <property type="entry name" value="DEAD/DEAH_box_helicase_dom"/>
</dbReference>
<dbReference type="PROSITE" id="PS51192">
    <property type="entry name" value="HELICASE_ATP_BIND_1"/>
    <property type="match status" value="1"/>
</dbReference>
<keyword evidence="4" id="KW-0067">ATP-binding</keyword>
<keyword evidence="1" id="KW-0547">Nucleotide-binding</keyword>
<dbReference type="InterPro" id="IPR001650">
    <property type="entry name" value="Helicase_C-like"/>
</dbReference>
<evidence type="ECO:0000256" key="4">
    <source>
        <dbReference type="ARBA" id="ARBA00022840"/>
    </source>
</evidence>
<dbReference type="GO" id="GO:0009378">
    <property type="term" value="F:four-way junction helicase activity"/>
    <property type="evidence" value="ECO:0007669"/>
    <property type="project" value="TreeGrafter"/>
</dbReference>
<evidence type="ECO:0000259" key="6">
    <source>
        <dbReference type="PROSITE" id="PS51194"/>
    </source>
</evidence>
<proteinExistence type="predicted"/>